<dbReference type="AlphaFoldDB" id="A0A2Z7A215"/>
<gene>
    <name evidence="1" type="ORF">F511_45977</name>
</gene>
<name>A0A2Z7A215_9LAMI</name>
<dbReference type="Proteomes" id="UP000250235">
    <property type="component" value="Unassembled WGS sequence"/>
</dbReference>
<evidence type="ECO:0000313" key="1">
    <source>
        <dbReference type="EMBL" id="KZU71968.1"/>
    </source>
</evidence>
<dbReference type="EMBL" id="KV077045">
    <property type="protein sequence ID" value="KZU71968.1"/>
    <property type="molecule type" value="Genomic_DNA"/>
</dbReference>
<organism evidence="1 2">
    <name type="scientific">Dorcoceras hygrometricum</name>
    <dbReference type="NCBI Taxonomy" id="472368"/>
    <lineage>
        <taxon>Eukaryota</taxon>
        <taxon>Viridiplantae</taxon>
        <taxon>Streptophyta</taxon>
        <taxon>Embryophyta</taxon>
        <taxon>Tracheophyta</taxon>
        <taxon>Spermatophyta</taxon>
        <taxon>Magnoliopsida</taxon>
        <taxon>eudicotyledons</taxon>
        <taxon>Gunneridae</taxon>
        <taxon>Pentapetalae</taxon>
        <taxon>asterids</taxon>
        <taxon>lamiids</taxon>
        <taxon>Lamiales</taxon>
        <taxon>Gesneriaceae</taxon>
        <taxon>Didymocarpoideae</taxon>
        <taxon>Trichosporeae</taxon>
        <taxon>Loxocarpinae</taxon>
        <taxon>Dorcoceras</taxon>
    </lineage>
</organism>
<evidence type="ECO:0000313" key="2">
    <source>
        <dbReference type="Proteomes" id="UP000250235"/>
    </source>
</evidence>
<sequence>MFNNIRQEIQIQKTALSLDILASKRMLITQQAAVATGLDDIRKDVDETKATLSNALLEFHAQAQEN</sequence>
<keyword evidence="2" id="KW-1185">Reference proteome</keyword>
<protein>
    <submittedName>
        <fullName evidence="1">Uncharacterized protein</fullName>
    </submittedName>
</protein>
<accession>A0A2Z7A215</accession>
<reference evidence="1 2" key="1">
    <citation type="journal article" date="2015" name="Proc. Natl. Acad. Sci. U.S.A.">
        <title>The resurrection genome of Boea hygrometrica: A blueprint for survival of dehydration.</title>
        <authorList>
            <person name="Xiao L."/>
            <person name="Yang G."/>
            <person name="Zhang L."/>
            <person name="Yang X."/>
            <person name="Zhao S."/>
            <person name="Ji Z."/>
            <person name="Zhou Q."/>
            <person name="Hu M."/>
            <person name="Wang Y."/>
            <person name="Chen M."/>
            <person name="Xu Y."/>
            <person name="Jin H."/>
            <person name="Xiao X."/>
            <person name="Hu G."/>
            <person name="Bao F."/>
            <person name="Hu Y."/>
            <person name="Wan P."/>
            <person name="Li L."/>
            <person name="Deng X."/>
            <person name="Kuang T."/>
            <person name="Xiang C."/>
            <person name="Zhu J.K."/>
            <person name="Oliver M.J."/>
            <person name="He Y."/>
        </authorList>
    </citation>
    <scope>NUCLEOTIDE SEQUENCE [LARGE SCALE GENOMIC DNA]</scope>
    <source>
        <strain evidence="2">cv. XS01</strain>
    </source>
</reference>
<proteinExistence type="predicted"/>